<sequence>MSLESARPRGRPVPKEILNIVGTALAVFLAVFLGSLLVSVIPPESKSVWFTAGAFLTPAAAMFALYWLIAQKF</sequence>
<evidence type="ECO:0000313" key="3">
    <source>
        <dbReference type="Proteomes" id="UP001597237"/>
    </source>
</evidence>
<proteinExistence type="predicted"/>
<accession>A0ABW4N4K0</accession>
<name>A0ABW4N4K0_9CAUL</name>
<keyword evidence="1" id="KW-1133">Transmembrane helix</keyword>
<evidence type="ECO:0000256" key="1">
    <source>
        <dbReference type="SAM" id="Phobius"/>
    </source>
</evidence>
<keyword evidence="1" id="KW-0472">Membrane</keyword>
<comment type="caution">
    <text evidence="2">The sequence shown here is derived from an EMBL/GenBank/DDBJ whole genome shotgun (WGS) entry which is preliminary data.</text>
</comment>
<dbReference type="EMBL" id="JBHUEY010000006">
    <property type="protein sequence ID" value="MFD1784822.1"/>
    <property type="molecule type" value="Genomic_DNA"/>
</dbReference>
<feature type="transmembrane region" description="Helical" evidence="1">
    <location>
        <begin position="20"/>
        <end position="41"/>
    </location>
</feature>
<dbReference type="Proteomes" id="UP001597237">
    <property type="component" value="Unassembled WGS sequence"/>
</dbReference>
<gene>
    <name evidence="2" type="ORF">ACFSC0_15565</name>
</gene>
<organism evidence="2 3">
    <name type="scientific">Phenylobacterium terrae</name>
    <dbReference type="NCBI Taxonomy" id="2665495"/>
    <lineage>
        <taxon>Bacteria</taxon>
        <taxon>Pseudomonadati</taxon>
        <taxon>Pseudomonadota</taxon>
        <taxon>Alphaproteobacteria</taxon>
        <taxon>Caulobacterales</taxon>
        <taxon>Caulobacteraceae</taxon>
        <taxon>Phenylobacterium</taxon>
    </lineage>
</organism>
<protein>
    <submittedName>
        <fullName evidence="2">Uncharacterized protein</fullName>
    </submittedName>
</protein>
<evidence type="ECO:0000313" key="2">
    <source>
        <dbReference type="EMBL" id="MFD1784822.1"/>
    </source>
</evidence>
<dbReference type="RefSeq" id="WP_377281787.1">
    <property type="nucleotide sequence ID" value="NZ_JBHRSI010000005.1"/>
</dbReference>
<keyword evidence="3" id="KW-1185">Reference proteome</keyword>
<keyword evidence="1" id="KW-0812">Transmembrane</keyword>
<reference evidence="3" key="1">
    <citation type="journal article" date="2019" name="Int. J. Syst. Evol. Microbiol.">
        <title>The Global Catalogue of Microorganisms (GCM) 10K type strain sequencing project: providing services to taxonomists for standard genome sequencing and annotation.</title>
        <authorList>
            <consortium name="The Broad Institute Genomics Platform"/>
            <consortium name="The Broad Institute Genome Sequencing Center for Infectious Disease"/>
            <person name="Wu L."/>
            <person name="Ma J."/>
        </authorList>
    </citation>
    <scope>NUCLEOTIDE SEQUENCE [LARGE SCALE GENOMIC DNA]</scope>
    <source>
        <strain evidence="3">DFY28</strain>
    </source>
</reference>
<feature type="transmembrane region" description="Helical" evidence="1">
    <location>
        <begin position="47"/>
        <end position="69"/>
    </location>
</feature>